<accession>A0AAE8MS63</accession>
<proteinExistence type="predicted"/>
<dbReference type="Proteomes" id="UP001187682">
    <property type="component" value="Unassembled WGS sequence"/>
</dbReference>
<dbReference type="PANTHER" id="PTHR33657:SF6">
    <property type="entry name" value="SECRETED PROTEIN"/>
    <property type="match status" value="1"/>
</dbReference>
<reference evidence="1" key="1">
    <citation type="submission" date="2018-03" db="EMBL/GenBank/DDBJ databases">
        <authorList>
            <person name="Guldener U."/>
        </authorList>
    </citation>
    <scope>NUCLEOTIDE SEQUENCE</scope>
</reference>
<comment type="caution">
    <text evidence="1">The sequence shown here is derived from an EMBL/GenBank/DDBJ whole genome shotgun (WGS) entry which is preliminary data.</text>
</comment>
<dbReference type="EMBL" id="ONZQ02000002">
    <property type="protein sequence ID" value="SPN99262.1"/>
    <property type="molecule type" value="Genomic_DNA"/>
</dbReference>
<sequence>MQYPGLDFDTDSCYNVPAIGPNGDIALGLDPNNWPPQKYCRNEEMLERSNVYSRQRCNSGYCVIMYAYYFQKDTPAEVGGHRHDWEHIAVWVRQSDNYVTHVAVSQHSGYDIRENTQIEWTSAGDGKPTAVYHKDGGSTHCFRFAGKADFGNGGPENHWRKWITGPLIGYHGWDTVEMRDSMMTHDWGAAKLAITNENFPLNINRARPNGLVFDENFDEDGTNNI</sequence>
<evidence type="ECO:0000313" key="1">
    <source>
        <dbReference type="EMBL" id="SPN99262.1"/>
    </source>
</evidence>
<organism evidence="1 2">
    <name type="scientific">Cephalotrichum gorgonifer</name>
    <dbReference type="NCBI Taxonomy" id="2041049"/>
    <lineage>
        <taxon>Eukaryota</taxon>
        <taxon>Fungi</taxon>
        <taxon>Dikarya</taxon>
        <taxon>Ascomycota</taxon>
        <taxon>Pezizomycotina</taxon>
        <taxon>Sordariomycetes</taxon>
        <taxon>Hypocreomycetidae</taxon>
        <taxon>Microascales</taxon>
        <taxon>Microascaceae</taxon>
        <taxon>Cephalotrichum</taxon>
    </lineage>
</organism>
<name>A0AAE8MS63_9PEZI</name>
<evidence type="ECO:0000313" key="2">
    <source>
        <dbReference type="Proteomes" id="UP001187682"/>
    </source>
</evidence>
<dbReference type="PANTHER" id="PTHR33657">
    <property type="entry name" value="DOMAIN PROTEIN, PUTATIVE (AFU_ORTHOLOGUE AFUA_5G00600)-RELATED"/>
    <property type="match status" value="1"/>
</dbReference>
<dbReference type="PIRSF" id="PIRSF029958">
    <property type="entry name" value="Necrosis-inducing_protein"/>
    <property type="match status" value="1"/>
</dbReference>
<gene>
    <name evidence="1" type="ORF">DNG_02299</name>
</gene>
<dbReference type="AlphaFoldDB" id="A0AAE8MS63"/>
<dbReference type="InterPro" id="IPR008701">
    <property type="entry name" value="NPP1"/>
</dbReference>
<keyword evidence="2" id="KW-1185">Reference proteome</keyword>
<dbReference type="Pfam" id="PF05630">
    <property type="entry name" value="NPP1"/>
    <property type="match status" value="1"/>
</dbReference>
<protein>
    <submittedName>
        <fullName evidence="1">Uncharacterized protein</fullName>
    </submittedName>
</protein>